<dbReference type="GO" id="GO:0006357">
    <property type="term" value="P:regulation of transcription by RNA polymerase II"/>
    <property type="evidence" value="ECO:0007669"/>
    <property type="project" value="UniProtKB-ARBA"/>
</dbReference>
<keyword evidence="3" id="KW-0010">Activator</keyword>
<dbReference type="SUPFAM" id="SSF47113">
    <property type="entry name" value="Histone-fold"/>
    <property type="match status" value="2"/>
</dbReference>
<evidence type="ECO:0000256" key="1">
    <source>
        <dbReference type="ARBA" id="ARBA00004123"/>
    </source>
</evidence>
<dbReference type="InterPro" id="IPR009072">
    <property type="entry name" value="Histone-fold"/>
</dbReference>
<dbReference type="GO" id="GO:0003712">
    <property type="term" value="F:transcription coregulator activity"/>
    <property type="evidence" value="ECO:0007669"/>
    <property type="project" value="TreeGrafter"/>
</dbReference>
<protein>
    <submittedName>
        <fullName evidence="8">TFIID-18kDa-domain-containing protein</fullName>
    </submittedName>
</protein>
<keyword evidence="2" id="KW-0805">Transcription regulation</keyword>
<dbReference type="PANTHER" id="PTHR11380">
    <property type="entry name" value="TRANSCRIPTION INITIATION FACTOR TFIID/SUPT3-RELATED"/>
    <property type="match status" value="1"/>
</dbReference>
<evidence type="ECO:0000256" key="3">
    <source>
        <dbReference type="ARBA" id="ARBA00023159"/>
    </source>
</evidence>
<dbReference type="GO" id="GO:0006366">
    <property type="term" value="P:transcription by RNA polymerase II"/>
    <property type="evidence" value="ECO:0007669"/>
    <property type="project" value="InterPro"/>
</dbReference>
<comment type="subcellular location">
    <subcellularLocation>
        <location evidence="1">Nucleus</location>
    </subcellularLocation>
</comment>
<dbReference type="GO" id="GO:0005634">
    <property type="term" value="C:nucleus"/>
    <property type="evidence" value="ECO:0007669"/>
    <property type="project" value="UniProtKB-SubCell"/>
</dbReference>
<accession>A0A6A6TY99</accession>
<dbReference type="OrthoDB" id="66982at2759"/>
<keyword evidence="5" id="KW-0539">Nucleus</keyword>
<dbReference type="AlphaFoldDB" id="A0A6A6TY99"/>
<name>A0A6A6TY99_9PEZI</name>
<evidence type="ECO:0000313" key="8">
    <source>
        <dbReference type="EMBL" id="KAF2664802.1"/>
    </source>
</evidence>
<keyword evidence="4" id="KW-0804">Transcription</keyword>
<evidence type="ECO:0000256" key="5">
    <source>
        <dbReference type="ARBA" id="ARBA00023242"/>
    </source>
</evidence>
<evidence type="ECO:0000256" key="4">
    <source>
        <dbReference type="ARBA" id="ARBA00023163"/>
    </source>
</evidence>
<dbReference type="Proteomes" id="UP000799302">
    <property type="component" value="Unassembled WGS sequence"/>
</dbReference>
<keyword evidence="9" id="KW-1185">Reference proteome</keyword>
<evidence type="ECO:0000256" key="7">
    <source>
        <dbReference type="SAM" id="MobiDB-lite"/>
    </source>
</evidence>
<feature type="region of interest" description="Disordered" evidence="7">
    <location>
        <begin position="118"/>
        <end position="139"/>
    </location>
</feature>
<proteinExistence type="inferred from homology"/>
<dbReference type="CDD" id="cd22926">
    <property type="entry name" value="HFD_SPT3"/>
    <property type="match status" value="1"/>
</dbReference>
<organism evidence="8 9">
    <name type="scientific">Microthyrium microscopicum</name>
    <dbReference type="NCBI Taxonomy" id="703497"/>
    <lineage>
        <taxon>Eukaryota</taxon>
        <taxon>Fungi</taxon>
        <taxon>Dikarya</taxon>
        <taxon>Ascomycota</taxon>
        <taxon>Pezizomycotina</taxon>
        <taxon>Dothideomycetes</taxon>
        <taxon>Dothideomycetes incertae sedis</taxon>
        <taxon>Microthyriales</taxon>
        <taxon>Microthyriaceae</taxon>
        <taxon>Microthyrium</taxon>
    </lineage>
</organism>
<dbReference type="PANTHER" id="PTHR11380:SF16">
    <property type="entry name" value="TRANSCRIPTION INITIATION PROTEIN SPT3 HOMOLOG"/>
    <property type="match status" value="1"/>
</dbReference>
<feature type="compositionally biased region" description="Basic and acidic residues" evidence="7">
    <location>
        <begin position="294"/>
        <end position="306"/>
    </location>
</feature>
<evidence type="ECO:0000313" key="9">
    <source>
        <dbReference type="Proteomes" id="UP000799302"/>
    </source>
</evidence>
<dbReference type="Gene3D" id="1.10.20.10">
    <property type="entry name" value="Histone, subunit A"/>
    <property type="match status" value="1"/>
</dbReference>
<sequence>MADEASKKQKYRTEIQQMMFVSGETGDPSSETTILVEYIVQQQVKELLRRAVELANRRGSRTITPDELMFLYRHDKGKLSRLLHFLQWKDVRKNLNESEDRAGGDATLAAEEEALAAGPVGGPAAGGDPKKGAPAASGAAKKARVTLPWDVSSFFSEQVPPRDDEDDEEEREMNAATLERLKYADERTKHMSKEAYMHWSECRQASFTYRKGKRFREWVNMDAIVGTKPHDDVLDILGFLTFEMVQTLTEEALKVKMEEDQDKKLMGGDSGAAGKSRKRKREVGLFDGPEEEREPVRKEHIQEGFRRLQQPTPKQIYGAKVLGRPILANLRLI</sequence>
<dbReference type="GO" id="GO:0000124">
    <property type="term" value="C:SAGA complex"/>
    <property type="evidence" value="ECO:0007669"/>
    <property type="project" value="UniProtKB-ARBA"/>
</dbReference>
<evidence type="ECO:0000256" key="2">
    <source>
        <dbReference type="ARBA" id="ARBA00023015"/>
    </source>
</evidence>
<comment type="similarity">
    <text evidence="6">Belongs to the SPT3 family.</text>
</comment>
<dbReference type="FunFam" id="1.10.20.10:FF:000023">
    <property type="entry name" value="transcription initiation protein SPT3 homolog"/>
    <property type="match status" value="1"/>
</dbReference>
<dbReference type="InterPro" id="IPR003195">
    <property type="entry name" value="TFIID_TAF13"/>
</dbReference>
<evidence type="ECO:0000256" key="6">
    <source>
        <dbReference type="ARBA" id="ARBA00061274"/>
    </source>
</evidence>
<gene>
    <name evidence="8" type="ORF">BT63DRAFT_429530</name>
</gene>
<dbReference type="Pfam" id="PF02269">
    <property type="entry name" value="TFIID-18kDa"/>
    <property type="match status" value="1"/>
</dbReference>
<reference evidence="8" key="1">
    <citation type="journal article" date="2020" name="Stud. Mycol.">
        <title>101 Dothideomycetes genomes: a test case for predicting lifestyles and emergence of pathogens.</title>
        <authorList>
            <person name="Haridas S."/>
            <person name="Albert R."/>
            <person name="Binder M."/>
            <person name="Bloem J."/>
            <person name="Labutti K."/>
            <person name="Salamov A."/>
            <person name="Andreopoulos B."/>
            <person name="Baker S."/>
            <person name="Barry K."/>
            <person name="Bills G."/>
            <person name="Bluhm B."/>
            <person name="Cannon C."/>
            <person name="Castanera R."/>
            <person name="Culley D."/>
            <person name="Daum C."/>
            <person name="Ezra D."/>
            <person name="Gonzalez J."/>
            <person name="Henrissat B."/>
            <person name="Kuo A."/>
            <person name="Liang C."/>
            <person name="Lipzen A."/>
            <person name="Lutzoni F."/>
            <person name="Magnuson J."/>
            <person name="Mondo S."/>
            <person name="Nolan M."/>
            <person name="Ohm R."/>
            <person name="Pangilinan J."/>
            <person name="Park H.-J."/>
            <person name="Ramirez L."/>
            <person name="Alfaro M."/>
            <person name="Sun H."/>
            <person name="Tritt A."/>
            <person name="Yoshinaga Y."/>
            <person name="Zwiers L.-H."/>
            <person name="Turgeon B."/>
            <person name="Goodwin S."/>
            <person name="Spatafora J."/>
            <person name="Crous P."/>
            <person name="Grigoriev I."/>
        </authorList>
    </citation>
    <scope>NUCLEOTIDE SEQUENCE</scope>
    <source>
        <strain evidence="8">CBS 115976</strain>
    </source>
</reference>
<dbReference type="EMBL" id="MU004242">
    <property type="protein sequence ID" value="KAF2664802.1"/>
    <property type="molecule type" value="Genomic_DNA"/>
</dbReference>
<feature type="region of interest" description="Disordered" evidence="7">
    <location>
        <begin position="264"/>
        <end position="309"/>
    </location>
</feature>
<dbReference type="GO" id="GO:0046982">
    <property type="term" value="F:protein heterodimerization activity"/>
    <property type="evidence" value="ECO:0007669"/>
    <property type="project" value="InterPro"/>
</dbReference>